<evidence type="ECO:0000256" key="4">
    <source>
        <dbReference type="ARBA" id="ARBA00022475"/>
    </source>
</evidence>
<keyword evidence="6" id="KW-0653">Protein transport</keyword>
<keyword evidence="12" id="KW-1185">Reference proteome</keyword>
<gene>
    <name evidence="11" type="ORF">A7979_00590</name>
</gene>
<dbReference type="AlphaFoldDB" id="A0A1Y1RRN5"/>
<organism evidence="11 12">
    <name type="scientific">Rothia nasimurium</name>
    <dbReference type="NCBI Taxonomy" id="85336"/>
    <lineage>
        <taxon>Bacteria</taxon>
        <taxon>Bacillati</taxon>
        <taxon>Actinomycetota</taxon>
        <taxon>Actinomycetes</taxon>
        <taxon>Micrococcales</taxon>
        <taxon>Micrococcaceae</taxon>
        <taxon>Rothia</taxon>
    </lineage>
</organism>
<keyword evidence="8" id="KW-0811">Translocation</keyword>
<dbReference type="RefSeq" id="WP_083091102.1">
    <property type="nucleotide sequence ID" value="NZ_LXWF01000011.1"/>
</dbReference>
<feature type="region of interest" description="Disordered" evidence="10">
    <location>
        <begin position="89"/>
        <end position="130"/>
    </location>
</feature>
<dbReference type="Pfam" id="PF02699">
    <property type="entry name" value="YajC"/>
    <property type="match status" value="1"/>
</dbReference>
<dbReference type="OrthoDB" id="3267178at2"/>
<protein>
    <recommendedName>
        <fullName evidence="13">Preprotein translocase subunit YajC</fullName>
    </recommendedName>
</protein>
<name>A0A1Y1RRN5_9MICC</name>
<comment type="similarity">
    <text evidence="2">Belongs to the YajC family.</text>
</comment>
<keyword evidence="9" id="KW-0472">Membrane</keyword>
<keyword evidence="7" id="KW-1133">Transmembrane helix</keyword>
<evidence type="ECO:0000256" key="8">
    <source>
        <dbReference type="ARBA" id="ARBA00023010"/>
    </source>
</evidence>
<dbReference type="EMBL" id="LXWF01000011">
    <property type="protein sequence ID" value="ORC22051.1"/>
    <property type="molecule type" value="Genomic_DNA"/>
</dbReference>
<accession>A0A1Y1RRN5</accession>
<feature type="compositionally biased region" description="Polar residues" evidence="10">
    <location>
        <begin position="116"/>
        <end position="130"/>
    </location>
</feature>
<evidence type="ECO:0008006" key="13">
    <source>
        <dbReference type="Google" id="ProtNLM"/>
    </source>
</evidence>
<evidence type="ECO:0000256" key="1">
    <source>
        <dbReference type="ARBA" id="ARBA00004162"/>
    </source>
</evidence>
<keyword evidence="5" id="KW-0812">Transmembrane</keyword>
<sequence length="130" mass="14041">MQTGSPVFMLVLLAAMMLLLIVLPARRAKKAQQQLKERQDTMGPGTKVMTNFGLYGSVVTIDKEANTAELEIAPGTVVKVHLMTVTSIEEEPVASAEQERPVINGEVAHGPESPVPNAQESAPYNRDSNN</sequence>
<evidence type="ECO:0000256" key="7">
    <source>
        <dbReference type="ARBA" id="ARBA00022989"/>
    </source>
</evidence>
<dbReference type="Proteomes" id="UP000192359">
    <property type="component" value="Unassembled WGS sequence"/>
</dbReference>
<dbReference type="SMART" id="SM01323">
    <property type="entry name" value="YajC"/>
    <property type="match status" value="1"/>
</dbReference>
<evidence type="ECO:0000256" key="2">
    <source>
        <dbReference type="ARBA" id="ARBA00006742"/>
    </source>
</evidence>
<evidence type="ECO:0000256" key="6">
    <source>
        <dbReference type="ARBA" id="ARBA00022927"/>
    </source>
</evidence>
<evidence type="ECO:0000256" key="3">
    <source>
        <dbReference type="ARBA" id="ARBA00022448"/>
    </source>
</evidence>
<comment type="caution">
    <text evidence="11">The sequence shown here is derived from an EMBL/GenBank/DDBJ whole genome shotgun (WGS) entry which is preliminary data.</text>
</comment>
<evidence type="ECO:0000256" key="9">
    <source>
        <dbReference type="ARBA" id="ARBA00023136"/>
    </source>
</evidence>
<evidence type="ECO:0000313" key="12">
    <source>
        <dbReference type="Proteomes" id="UP000192359"/>
    </source>
</evidence>
<evidence type="ECO:0000313" key="11">
    <source>
        <dbReference type="EMBL" id="ORC22051.1"/>
    </source>
</evidence>
<proteinExistence type="inferred from homology"/>
<keyword evidence="3" id="KW-0813">Transport</keyword>
<evidence type="ECO:0000256" key="5">
    <source>
        <dbReference type="ARBA" id="ARBA00022692"/>
    </source>
</evidence>
<dbReference type="GO" id="GO:0015031">
    <property type="term" value="P:protein transport"/>
    <property type="evidence" value="ECO:0007669"/>
    <property type="project" value="UniProtKB-KW"/>
</dbReference>
<dbReference type="PANTHER" id="PTHR33909:SF1">
    <property type="entry name" value="SEC TRANSLOCON ACCESSORY COMPLEX SUBUNIT YAJC"/>
    <property type="match status" value="1"/>
</dbReference>
<comment type="subcellular location">
    <subcellularLocation>
        <location evidence="1">Cell membrane</location>
        <topology evidence="1">Single-pass membrane protein</topology>
    </subcellularLocation>
</comment>
<dbReference type="InterPro" id="IPR003849">
    <property type="entry name" value="Preprotein_translocase_YajC"/>
</dbReference>
<keyword evidence="4" id="KW-1003">Cell membrane</keyword>
<dbReference type="PANTHER" id="PTHR33909">
    <property type="entry name" value="SEC TRANSLOCON ACCESSORY COMPLEX SUBUNIT YAJC"/>
    <property type="match status" value="1"/>
</dbReference>
<evidence type="ECO:0000256" key="10">
    <source>
        <dbReference type="SAM" id="MobiDB-lite"/>
    </source>
</evidence>
<dbReference type="GO" id="GO:0005886">
    <property type="term" value="C:plasma membrane"/>
    <property type="evidence" value="ECO:0007669"/>
    <property type="project" value="UniProtKB-SubCell"/>
</dbReference>
<reference evidence="11 12" key="1">
    <citation type="submission" date="2016-05" db="EMBL/GenBank/DDBJ databases">
        <title>Draft genome sequence of a porcine commensal Rothia nasimurium.</title>
        <authorList>
            <person name="Gaiser R.A."/>
            <person name="Van Baarlen P."/>
            <person name="Wells J.M."/>
        </authorList>
    </citation>
    <scope>NUCLEOTIDE SEQUENCE [LARGE SCALE GENOMIC DNA]</scope>
    <source>
        <strain evidence="11 12">PT-32</strain>
    </source>
</reference>